<feature type="chain" id="PRO_5035732622" evidence="1">
    <location>
        <begin position="16"/>
        <end position="300"/>
    </location>
</feature>
<gene>
    <name evidence="2" type="ORF">HNY73_011020</name>
</gene>
<name>A0A8T0F2V3_ARGBR</name>
<comment type="caution">
    <text evidence="2">The sequence shown here is derived from an EMBL/GenBank/DDBJ whole genome shotgun (WGS) entry which is preliminary data.</text>
</comment>
<protein>
    <submittedName>
        <fullName evidence="2">Uncharacterized protein</fullName>
    </submittedName>
</protein>
<keyword evidence="3" id="KW-1185">Reference proteome</keyword>
<dbReference type="EMBL" id="JABXBU010000030">
    <property type="protein sequence ID" value="KAF8785496.1"/>
    <property type="molecule type" value="Genomic_DNA"/>
</dbReference>
<sequence>MLFLVCFRCIQVFTCEESHPCIPSDDNVLRIDYELDNFNNDFATSTKKGSIPASSGNLNISSVNRSTRINDKYLSGVAPNKSLSEKNSLFHLKAFVNTGRTTFKKSRRNDKDIGKLNPNVSLSKERSLWNIHQDGVTNGNLPSASYDFATSSKKASIQPSSGNLNLSSVNRSTRINDKYLSGVAPNRLLSENNSLFHKEEFVNTGRTSLKECRENDKDIGKLNPNVSLSNERSLWNIHQDYVTKGNLPSASQIVNTYNFHDLNNSTNRILTANHLQLNVLNSNMLINRQNESNHYPYYPY</sequence>
<evidence type="ECO:0000313" key="3">
    <source>
        <dbReference type="Proteomes" id="UP000807504"/>
    </source>
</evidence>
<feature type="signal peptide" evidence="1">
    <location>
        <begin position="1"/>
        <end position="15"/>
    </location>
</feature>
<proteinExistence type="predicted"/>
<evidence type="ECO:0000256" key="1">
    <source>
        <dbReference type="SAM" id="SignalP"/>
    </source>
</evidence>
<reference evidence="2" key="1">
    <citation type="journal article" date="2020" name="bioRxiv">
        <title>Chromosome-level reference genome of the European wasp spider Argiope bruennichi: a resource for studies on range expansion and evolutionary adaptation.</title>
        <authorList>
            <person name="Sheffer M.M."/>
            <person name="Hoppe A."/>
            <person name="Krehenwinkel H."/>
            <person name="Uhl G."/>
            <person name="Kuss A.W."/>
            <person name="Jensen L."/>
            <person name="Jensen C."/>
            <person name="Gillespie R.G."/>
            <person name="Hoff K.J."/>
            <person name="Prost S."/>
        </authorList>
    </citation>
    <scope>NUCLEOTIDE SEQUENCE</scope>
</reference>
<dbReference type="Proteomes" id="UP000807504">
    <property type="component" value="Unassembled WGS sequence"/>
</dbReference>
<accession>A0A8T0F2V3</accession>
<keyword evidence="1" id="KW-0732">Signal</keyword>
<evidence type="ECO:0000313" key="2">
    <source>
        <dbReference type="EMBL" id="KAF8785496.1"/>
    </source>
</evidence>
<organism evidence="2 3">
    <name type="scientific">Argiope bruennichi</name>
    <name type="common">Wasp spider</name>
    <name type="synonym">Aranea bruennichi</name>
    <dbReference type="NCBI Taxonomy" id="94029"/>
    <lineage>
        <taxon>Eukaryota</taxon>
        <taxon>Metazoa</taxon>
        <taxon>Ecdysozoa</taxon>
        <taxon>Arthropoda</taxon>
        <taxon>Chelicerata</taxon>
        <taxon>Arachnida</taxon>
        <taxon>Araneae</taxon>
        <taxon>Araneomorphae</taxon>
        <taxon>Entelegynae</taxon>
        <taxon>Araneoidea</taxon>
        <taxon>Araneidae</taxon>
        <taxon>Argiope</taxon>
    </lineage>
</organism>
<reference evidence="2" key="2">
    <citation type="submission" date="2020-06" db="EMBL/GenBank/DDBJ databases">
        <authorList>
            <person name="Sheffer M."/>
        </authorList>
    </citation>
    <scope>NUCLEOTIDE SEQUENCE</scope>
</reference>
<dbReference type="AlphaFoldDB" id="A0A8T0F2V3"/>